<feature type="transmembrane region" description="Helical" evidence="1">
    <location>
        <begin position="220"/>
        <end position="236"/>
    </location>
</feature>
<dbReference type="Proteomes" id="UP001596099">
    <property type="component" value="Unassembled WGS sequence"/>
</dbReference>
<keyword evidence="1" id="KW-0472">Membrane</keyword>
<dbReference type="Pfam" id="PF01569">
    <property type="entry name" value="PAP2"/>
    <property type="match status" value="1"/>
</dbReference>
<feature type="transmembrane region" description="Helical" evidence="1">
    <location>
        <begin position="61"/>
        <end position="82"/>
    </location>
</feature>
<evidence type="ECO:0000313" key="3">
    <source>
        <dbReference type="EMBL" id="MFC5969894.1"/>
    </source>
</evidence>
<organism evidence="3 4">
    <name type="scientific">Halomarina salina</name>
    <dbReference type="NCBI Taxonomy" id="1872699"/>
    <lineage>
        <taxon>Archaea</taxon>
        <taxon>Methanobacteriati</taxon>
        <taxon>Methanobacteriota</taxon>
        <taxon>Stenosarchaea group</taxon>
        <taxon>Halobacteria</taxon>
        <taxon>Halobacteriales</taxon>
        <taxon>Natronomonadaceae</taxon>
        <taxon>Halomarina</taxon>
    </lineage>
</organism>
<feature type="transmembrane region" description="Helical" evidence="1">
    <location>
        <begin position="275"/>
        <end position="294"/>
    </location>
</feature>
<comment type="caution">
    <text evidence="3">The sequence shown here is derived from an EMBL/GenBank/DDBJ whole genome shotgun (WGS) entry which is preliminary data.</text>
</comment>
<feature type="transmembrane region" description="Helical" evidence="1">
    <location>
        <begin position="24"/>
        <end position="49"/>
    </location>
</feature>
<reference evidence="3 4" key="1">
    <citation type="journal article" date="2019" name="Int. J. Syst. Evol. Microbiol.">
        <title>The Global Catalogue of Microorganisms (GCM) 10K type strain sequencing project: providing services to taxonomists for standard genome sequencing and annotation.</title>
        <authorList>
            <consortium name="The Broad Institute Genomics Platform"/>
            <consortium name="The Broad Institute Genome Sequencing Center for Infectious Disease"/>
            <person name="Wu L."/>
            <person name="Ma J."/>
        </authorList>
    </citation>
    <scope>NUCLEOTIDE SEQUENCE [LARGE SCALE GENOMIC DNA]</scope>
    <source>
        <strain evidence="3 4">CGMCC 1.12543</strain>
    </source>
</reference>
<evidence type="ECO:0000313" key="4">
    <source>
        <dbReference type="Proteomes" id="UP001596099"/>
    </source>
</evidence>
<evidence type="ECO:0000256" key="1">
    <source>
        <dbReference type="SAM" id="Phobius"/>
    </source>
</evidence>
<protein>
    <submittedName>
        <fullName evidence="3">Phosphatase PAP2 family protein</fullName>
    </submittedName>
</protein>
<gene>
    <name evidence="3" type="ORF">ACFPYI_00985</name>
</gene>
<dbReference type="PANTHER" id="PTHR14969:SF13">
    <property type="entry name" value="AT30094P"/>
    <property type="match status" value="1"/>
</dbReference>
<dbReference type="SUPFAM" id="SSF48317">
    <property type="entry name" value="Acid phosphatase/Vanadium-dependent haloperoxidase"/>
    <property type="match status" value="1"/>
</dbReference>
<keyword evidence="1" id="KW-1133">Transmembrane helix</keyword>
<dbReference type="CDD" id="cd01610">
    <property type="entry name" value="PAP2_like"/>
    <property type="match status" value="1"/>
</dbReference>
<feature type="transmembrane region" description="Helical" evidence="1">
    <location>
        <begin position="167"/>
        <end position="186"/>
    </location>
</feature>
<feature type="transmembrane region" description="Helical" evidence="1">
    <location>
        <begin position="144"/>
        <end position="161"/>
    </location>
</feature>
<feature type="domain" description="Phosphatidic acid phosphatase type 2/haloperoxidase" evidence="2">
    <location>
        <begin position="63"/>
        <end position="186"/>
    </location>
</feature>
<sequence length="304" mass="32213">MTQFDRGLGVTKWLRDVFSGGDELLLALLTQLGDVWFLLTVAGTFYVVSAGRGTQTHRRRGAFVLALPLVYLVLVTAMKGAFELPRPPDAGVAPPIPWLPSLVVPVYENTATATGYGFPSGHAIGTTLVWGGLGLVADRWSRRLRAGVVASVVTLVCLSRLALGVHYLVDVVAGVAIGVTTLLALYYLSDLGREPDRVFFVAVVGGVVAVVTSWTFDSVLVLGGIVGVWLGWYAFVDSSLTLSVSRRAVALSAAVFVGTLLVYGALYLWNLPVPVMFGASVLAAALVVGVPDIGERVARRLDAT</sequence>
<dbReference type="RefSeq" id="WP_247418280.1">
    <property type="nucleotide sequence ID" value="NZ_JALLGW010000001.1"/>
</dbReference>
<accession>A0ABD5RH44</accession>
<feature type="transmembrane region" description="Helical" evidence="1">
    <location>
        <begin position="248"/>
        <end position="269"/>
    </location>
</feature>
<proteinExistence type="predicted"/>
<dbReference type="InterPro" id="IPR000326">
    <property type="entry name" value="PAP2/HPO"/>
</dbReference>
<dbReference type="InterPro" id="IPR036938">
    <property type="entry name" value="PAP2/HPO_sf"/>
</dbReference>
<evidence type="ECO:0000259" key="2">
    <source>
        <dbReference type="SMART" id="SM00014"/>
    </source>
</evidence>
<dbReference type="SMART" id="SM00014">
    <property type="entry name" value="acidPPc"/>
    <property type="match status" value="1"/>
</dbReference>
<dbReference type="Gene3D" id="1.20.144.10">
    <property type="entry name" value="Phosphatidic acid phosphatase type 2/haloperoxidase"/>
    <property type="match status" value="1"/>
</dbReference>
<keyword evidence="4" id="KW-1185">Reference proteome</keyword>
<feature type="transmembrane region" description="Helical" evidence="1">
    <location>
        <begin position="116"/>
        <end position="137"/>
    </location>
</feature>
<dbReference type="AlphaFoldDB" id="A0ABD5RH44"/>
<dbReference type="EMBL" id="JBHSQH010000001">
    <property type="protein sequence ID" value="MFC5969894.1"/>
    <property type="molecule type" value="Genomic_DNA"/>
</dbReference>
<dbReference type="PANTHER" id="PTHR14969">
    <property type="entry name" value="SPHINGOSINE-1-PHOSPHATE PHOSPHOHYDROLASE"/>
    <property type="match status" value="1"/>
</dbReference>
<keyword evidence="1" id="KW-0812">Transmembrane</keyword>
<feature type="transmembrane region" description="Helical" evidence="1">
    <location>
        <begin position="198"/>
        <end position="214"/>
    </location>
</feature>
<name>A0ABD5RH44_9EURY</name>